<protein>
    <recommendedName>
        <fullName evidence="1">At1g61320/AtMIF1 LRR domain-containing protein</fullName>
    </recommendedName>
</protein>
<dbReference type="PANTHER" id="PTHR34145">
    <property type="entry name" value="OS02G0105600 PROTEIN"/>
    <property type="match status" value="1"/>
</dbReference>
<dbReference type="EMBL" id="CM009755">
    <property type="protein sequence ID" value="PUZ49215.1"/>
    <property type="molecule type" value="Genomic_DNA"/>
</dbReference>
<name>A0A2T7D0U5_9POAL</name>
<evidence type="ECO:0000259" key="1">
    <source>
        <dbReference type="Pfam" id="PF23622"/>
    </source>
</evidence>
<dbReference type="SUPFAM" id="SSF52058">
    <property type="entry name" value="L domain-like"/>
    <property type="match status" value="1"/>
</dbReference>
<dbReference type="InterPro" id="IPR032675">
    <property type="entry name" value="LRR_dom_sf"/>
</dbReference>
<dbReference type="OrthoDB" id="651151at2759"/>
<organism evidence="2 3">
    <name type="scientific">Panicum hallii var. hallii</name>
    <dbReference type="NCBI Taxonomy" id="1504633"/>
    <lineage>
        <taxon>Eukaryota</taxon>
        <taxon>Viridiplantae</taxon>
        <taxon>Streptophyta</taxon>
        <taxon>Embryophyta</taxon>
        <taxon>Tracheophyta</taxon>
        <taxon>Spermatophyta</taxon>
        <taxon>Magnoliopsida</taxon>
        <taxon>Liliopsida</taxon>
        <taxon>Poales</taxon>
        <taxon>Poaceae</taxon>
        <taxon>PACMAD clade</taxon>
        <taxon>Panicoideae</taxon>
        <taxon>Panicodae</taxon>
        <taxon>Paniceae</taxon>
        <taxon>Panicinae</taxon>
        <taxon>Panicum</taxon>
        <taxon>Panicum sect. Panicum</taxon>
    </lineage>
</organism>
<proteinExistence type="predicted"/>
<feature type="domain" description="At1g61320/AtMIF1 LRR" evidence="1">
    <location>
        <begin position="122"/>
        <end position="515"/>
    </location>
</feature>
<dbReference type="SUPFAM" id="SSF81383">
    <property type="entry name" value="F-box domain"/>
    <property type="match status" value="1"/>
</dbReference>
<dbReference type="InterPro" id="IPR036047">
    <property type="entry name" value="F-box-like_dom_sf"/>
</dbReference>
<dbReference type="InterPro" id="IPR055357">
    <property type="entry name" value="LRR_At1g61320_AtMIF1"/>
</dbReference>
<sequence>MGMVSLNRLMFKHKERRRRRRVRNGLITSVSQENESLCQEIDQSQSGEMSRYSGPDLPEDIWCHIHSLLPLRDSARSACVSYTFLHSWRRYPKLTFTEEALGLKQMEGQKTGVDFTNRVDHILKNHSGTGVKILKLAVPLYRNVSSCHLTSWLQNAITPGIEEVNLTLHSEFMEEYNFPCSILHNGCGNSILYLRLTYCAFRPTSGSDCLRSLTKLDLYKVSITGDELGCLISNTFALEKLMLGQCNELICLKIPFWLERLSFVDLTWCRMLQVIESAAPNLSTFKLIGDPVQMSFGISSQVKNLNVGFSFKPNILSYAITKLPSVFPHLETLILSSMSEMIDTPMVADKFLHLKHLKIFLSILYDSWSPAYDFLSLVSFLDASPQLETFLLSIRHLGDMEHDSGDDAHMRQIPKYKHCRLRKVRINGFFSAKGMVELTCHILEVATSLESLTVDTVYNEEEDDKISRCAVKKSGECWSISRDWILEAHKAVGVIKRYILERVPSTVKINVGEPCRRCHSIDVIASNI</sequence>
<dbReference type="AlphaFoldDB" id="A0A2T7D0U5"/>
<evidence type="ECO:0000313" key="2">
    <source>
        <dbReference type="EMBL" id="PUZ49215.1"/>
    </source>
</evidence>
<dbReference type="EMBL" id="CM009755">
    <property type="protein sequence ID" value="PUZ49214.1"/>
    <property type="molecule type" value="Genomic_DNA"/>
</dbReference>
<dbReference type="InterPro" id="IPR053772">
    <property type="entry name" value="At1g61320/At1g61330-like"/>
</dbReference>
<dbReference type="PANTHER" id="PTHR34145:SF78">
    <property type="entry name" value="FBD DOMAIN-CONTAINING PROTEIN"/>
    <property type="match status" value="1"/>
</dbReference>
<evidence type="ECO:0000313" key="3">
    <source>
        <dbReference type="Proteomes" id="UP000244336"/>
    </source>
</evidence>
<dbReference type="Gramene" id="PUZ49215">
    <property type="protein sequence ID" value="PUZ49215"/>
    <property type="gene ID" value="GQ55_7G308300"/>
</dbReference>
<dbReference type="Proteomes" id="UP000244336">
    <property type="component" value="Chromosome 7"/>
</dbReference>
<dbReference type="Gene3D" id="3.80.10.10">
    <property type="entry name" value="Ribonuclease Inhibitor"/>
    <property type="match status" value="1"/>
</dbReference>
<accession>A0A2T7D0U5</accession>
<keyword evidence="3" id="KW-1185">Reference proteome</keyword>
<dbReference type="Pfam" id="PF23622">
    <property type="entry name" value="LRR_At1g61320_AtMIF1"/>
    <property type="match status" value="1"/>
</dbReference>
<gene>
    <name evidence="2" type="ORF">GQ55_7G308300</name>
</gene>
<dbReference type="Gramene" id="PUZ49214">
    <property type="protein sequence ID" value="PUZ49214"/>
    <property type="gene ID" value="GQ55_7G308300"/>
</dbReference>
<reference evidence="2 3" key="1">
    <citation type="submission" date="2018-04" db="EMBL/GenBank/DDBJ databases">
        <title>WGS assembly of Panicum hallii var. hallii HAL2.</title>
        <authorList>
            <person name="Lovell J."/>
            <person name="Jenkins J."/>
            <person name="Lowry D."/>
            <person name="Mamidi S."/>
            <person name="Sreedasyam A."/>
            <person name="Weng X."/>
            <person name="Barry K."/>
            <person name="Bonette J."/>
            <person name="Campitelli B."/>
            <person name="Daum C."/>
            <person name="Gordon S."/>
            <person name="Gould B."/>
            <person name="Lipzen A."/>
            <person name="MacQueen A."/>
            <person name="Palacio-Mejia J."/>
            <person name="Plott C."/>
            <person name="Shakirov E."/>
            <person name="Shu S."/>
            <person name="Yoshinaga Y."/>
            <person name="Zane M."/>
            <person name="Rokhsar D."/>
            <person name="Grimwood J."/>
            <person name="Schmutz J."/>
            <person name="Juenger T."/>
        </authorList>
    </citation>
    <scope>NUCLEOTIDE SEQUENCE [LARGE SCALE GENOMIC DNA]</scope>
    <source>
        <strain evidence="3">cv. HAL2</strain>
        <strain evidence="2">HAL2</strain>
    </source>
</reference>